<reference evidence="3 4" key="1">
    <citation type="submission" date="2020-08" db="EMBL/GenBank/DDBJ databases">
        <title>Genomic Encyclopedia of Type Strains, Phase IV (KMG-IV): sequencing the most valuable type-strain genomes for metagenomic binning, comparative biology and taxonomic classification.</title>
        <authorList>
            <person name="Goeker M."/>
        </authorList>
    </citation>
    <scope>NUCLEOTIDE SEQUENCE [LARGE SCALE GENOMIC DNA]</scope>
    <source>
        <strain evidence="3 4">DSM 29007</strain>
    </source>
</reference>
<sequence>MTIRSYTRAAMAALVLAVAAAVPRTAGAQVAPDARWVTFDTEHFQVHYSTGLETLARRAAARAEVAHAALAEAFVRPPAGRVHLVVADNMDAANGNATPIPRNRVVIYAHPPVEEMSLAFSYDWVDLVVTHELTHIYHLDHSSGPLRALRTVFGRNPTLFPNIFVPRWTTEGLATYMESRITGAGRVRGSFHDMVLRTAILEDRFFDIDRASGEPVSWPAGNASYVYGSEFEDWLSQKYGEERAGEFVRTVGRRLIPYQVDNAARAAYGTSFSAAWDAWRTELRGRYGALADSLRSIGVTEAEVLTRYGRGTQFPRWSPDGSRIAFAASTGRDEPSTRTIDRDGREQILAPRTSVGPLSWRRDGSSLITSQLDQVDPYRMYSDLYAVRRGDVDRLTRSARIAEPDVGPDGRIVVIQGGADTTVVVITDAEGRNARSITPGDIDTRWSAPRWSPDGSRIAVARIRTGGWYDVVVIDTAGRMVRELTADRALDMNPAWSPDGRYVLFSSDRTGIPNLYAYDLADGRLLQVSNVLSGAFQPDVSPDGRWIAFSLYRADGYHVARMEYNPAAWRPAPAPAADFGPSTRDPAEFTRTAGGASRPYSALRTIVPTSWTPVLVVDDVLDGGLGFAVAGSDVLERHAYTVNALVYADGGRTSAAAGYLYRGLGVPLLGASAFQEWDVLSGPVGSTSALLERERSASLVATVPFPRFRSYTWVSAGLNVRDRHFEYHVGDDPLDADRGTDLGAVLTLGRSTGRGFAYSVSQEQGWLTAATVEGRRYTREGDPDDPMSYVRLAGRTQGYHAFRGTGFARHVIAARLMAAADAGSRGPGFAIGGVESSTVASPLGTGTGIGGRPEFPLRGYSDGAQFGDRAVAGSVEYRFPLALVERGYRLIPAYVDRTWGTLFADGGAAWCVESCLFTNVQRAEAEPLVSVGGELGASLRFFFYAPIDLVGGVGVPLRRLESTTLEGDVFRESMSPRFYIRFGQAF</sequence>
<dbReference type="InterPro" id="IPR011659">
    <property type="entry name" value="WD40"/>
</dbReference>
<dbReference type="PANTHER" id="PTHR36842">
    <property type="entry name" value="PROTEIN TOLB HOMOLOG"/>
    <property type="match status" value="1"/>
</dbReference>
<keyword evidence="3" id="KW-0645">Protease</keyword>
<dbReference type="Gene3D" id="2.120.10.30">
    <property type="entry name" value="TolB, C-terminal domain"/>
    <property type="match status" value="2"/>
</dbReference>
<evidence type="ECO:0000313" key="4">
    <source>
        <dbReference type="Proteomes" id="UP000582837"/>
    </source>
</evidence>
<dbReference type="Pfam" id="PF07676">
    <property type="entry name" value="PD40"/>
    <property type="match status" value="4"/>
</dbReference>
<dbReference type="GO" id="GO:0004177">
    <property type="term" value="F:aminopeptidase activity"/>
    <property type="evidence" value="ECO:0007669"/>
    <property type="project" value="UniProtKB-KW"/>
</dbReference>
<feature type="signal peptide" evidence="2">
    <location>
        <begin position="1"/>
        <end position="28"/>
    </location>
</feature>
<protein>
    <submittedName>
        <fullName evidence="3">Dipeptidyl aminopeptidase/acylaminoacyl peptidase</fullName>
    </submittedName>
</protein>
<comment type="caution">
    <text evidence="3">The sequence shown here is derived from an EMBL/GenBank/DDBJ whole genome shotgun (WGS) entry which is preliminary data.</text>
</comment>
<dbReference type="SUPFAM" id="SSF82171">
    <property type="entry name" value="DPP6 N-terminal domain-like"/>
    <property type="match status" value="1"/>
</dbReference>
<keyword evidence="3" id="KW-0031">Aminopeptidase</keyword>
<proteinExistence type="inferred from homology"/>
<keyword evidence="4" id="KW-1185">Reference proteome</keyword>
<dbReference type="PANTHER" id="PTHR36842:SF1">
    <property type="entry name" value="PROTEIN TOLB"/>
    <property type="match status" value="1"/>
</dbReference>
<evidence type="ECO:0000256" key="2">
    <source>
        <dbReference type="SAM" id="SignalP"/>
    </source>
</evidence>
<keyword evidence="2" id="KW-0732">Signal</keyword>
<name>A0A841H865_9BACT</name>
<accession>A0A841H865</accession>
<organism evidence="3 4">
    <name type="scientific">Longimicrobium terrae</name>
    <dbReference type="NCBI Taxonomy" id="1639882"/>
    <lineage>
        <taxon>Bacteria</taxon>
        <taxon>Pseudomonadati</taxon>
        <taxon>Gemmatimonadota</taxon>
        <taxon>Longimicrobiia</taxon>
        <taxon>Longimicrobiales</taxon>
        <taxon>Longimicrobiaceae</taxon>
        <taxon>Longimicrobium</taxon>
    </lineage>
</organism>
<dbReference type="AlphaFoldDB" id="A0A841H865"/>
<dbReference type="EMBL" id="JACHIA010000045">
    <property type="protein sequence ID" value="MBB6074104.1"/>
    <property type="molecule type" value="Genomic_DNA"/>
</dbReference>
<gene>
    <name evidence="3" type="ORF">HNQ61_005785</name>
</gene>
<evidence type="ECO:0000256" key="1">
    <source>
        <dbReference type="ARBA" id="ARBA00009820"/>
    </source>
</evidence>
<feature type="chain" id="PRO_5033000763" evidence="2">
    <location>
        <begin position="29"/>
        <end position="986"/>
    </location>
</feature>
<comment type="similarity">
    <text evidence="1">Belongs to the TolB family.</text>
</comment>
<evidence type="ECO:0000313" key="3">
    <source>
        <dbReference type="EMBL" id="MBB6074104.1"/>
    </source>
</evidence>
<dbReference type="RefSeq" id="WP_170035059.1">
    <property type="nucleotide sequence ID" value="NZ_JABDTL010000001.1"/>
</dbReference>
<dbReference type="Proteomes" id="UP000582837">
    <property type="component" value="Unassembled WGS sequence"/>
</dbReference>
<keyword evidence="3" id="KW-0378">Hydrolase</keyword>
<dbReference type="InterPro" id="IPR011042">
    <property type="entry name" value="6-blade_b-propeller_TolB-like"/>
</dbReference>